<evidence type="ECO:0000313" key="7">
    <source>
        <dbReference type="EMBL" id="KAK4257755.1"/>
    </source>
</evidence>
<reference evidence="7" key="1">
    <citation type="submission" date="2023-10" db="EMBL/GenBank/DDBJ databases">
        <title>Chromosome-level genome of the transformable northern wattle, Acacia crassicarpa.</title>
        <authorList>
            <person name="Massaro I."/>
            <person name="Sinha N.R."/>
            <person name="Poethig S."/>
            <person name="Leichty A.R."/>
        </authorList>
    </citation>
    <scope>NUCLEOTIDE SEQUENCE</scope>
    <source>
        <strain evidence="7">Acra3RX</strain>
        <tissue evidence="7">Leaf</tissue>
    </source>
</reference>
<evidence type="ECO:0000256" key="6">
    <source>
        <dbReference type="ARBA" id="ARBA00030350"/>
    </source>
</evidence>
<sequence length="151" mass="17117">MCNAQRGRKSCYKAKEVGEFLKKLGFSQETVIYVTQPRWHSDLDALKNIFPHTYTEESIILKDKSGKFLSSEMSEYEKVIDFNICSESDVFVPSHDGLFYTNVVAMRIASGKNQILVPSHEIAANNLNAASDDFISPYVSHKTHFAYSCFC</sequence>
<dbReference type="Pfam" id="PF10250">
    <property type="entry name" value="O-FucT"/>
    <property type="match status" value="1"/>
</dbReference>
<dbReference type="Proteomes" id="UP001293593">
    <property type="component" value="Unassembled WGS sequence"/>
</dbReference>
<dbReference type="PANTHER" id="PTHR31288:SF20">
    <property type="entry name" value="O-FUCOSYLTRANSFERASE FAMILY PROTEIN"/>
    <property type="match status" value="1"/>
</dbReference>
<evidence type="ECO:0000256" key="3">
    <source>
        <dbReference type="ARBA" id="ARBA00022679"/>
    </source>
</evidence>
<keyword evidence="4" id="KW-0294">Fucose metabolism</keyword>
<dbReference type="InterPro" id="IPR019378">
    <property type="entry name" value="GDP-Fuc_O-FucTrfase"/>
</dbReference>
<accession>A0AAE1M9T9</accession>
<evidence type="ECO:0000256" key="5">
    <source>
        <dbReference type="ARBA" id="ARBA00023277"/>
    </source>
</evidence>
<dbReference type="GO" id="GO:0006004">
    <property type="term" value="P:fucose metabolic process"/>
    <property type="evidence" value="ECO:0007669"/>
    <property type="project" value="UniProtKB-KW"/>
</dbReference>
<name>A0AAE1M9T9_9FABA</name>
<dbReference type="InterPro" id="IPR024709">
    <property type="entry name" value="FucosylTrfase_pln"/>
</dbReference>
<protein>
    <recommendedName>
        <fullName evidence="6">O-fucosyltransferase family protein</fullName>
    </recommendedName>
</protein>
<comment type="similarity">
    <text evidence="1">Belongs to the glycosyltransferase GT106 family.</text>
</comment>
<evidence type="ECO:0000256" key="4">
    <source>
        <dbReference type="ARBA" id="ARBA00023253"/>
    </source>
</evidence>
<dbReference type="EMBL" id="JAWXYG010000012">
    <property type="protein sequence ID" value="KAK4257755.1"/>
    <property type="molecule type" value="Genomic_DNA"/>
</dbReference>
<dbReference type="PANTHER" id="PTHR31288">
    <property type="entry name" value="O-FUCOSYLTRANSFERASE FAMILY PROTEIN"/>
    <property type="match status" value="1"/>
</dbReference>
<keyword evidence="8" id="KW-1185">Reference proteome</keyword>
<organism evidence="7 8">
    <name type="scientific">Acacia crassicarpa</name>
    <name type="common">northern wattle</name>
    <dbReference type="NCBI Taxonomy" id="499986"/>
    <lineage>
        <taxon>Eukaryota</taxon>
        <taxon>Viridiplantae</taxon>
        <taxon>Streptophyta</taxon>
        <taxon>Embryophyta</taxon>
        <taxon>Tracheophyta</taxon>
        <taxon>Spermatophyta</taxon>
        <taxon>Magnoliopsida</taxon>
        <taxon>eudicotyledons</taxon>
        <taxon>Gunneridae</taxon>
        <taxon>Pentapetalae</taxon>
        <taxon>rosids</taxon>
        <taxon>fabids</taxon>
        <taxon>Fabales</taxon>
        <taxon>Fabaceae</taxon>
        <taxon>Caesalpinioideae</taxon>
        <taxon>mimosoid clade</taxon>
        <taxon>Acacieae</taxon>
        <taxon>Acacia</taxon>
    </lineage>
</organism>
<proteinExistence type="inferred from homology"/>
<keyword evidence="3" id="KW-0808">Transferase</keyword>
<comment type="caution">
    <text evidence="7">The sequence shown here is derived from an EMBL/GenBank/DDBJ whole genome shotgun (WGS) entry which is preliminary data.</text>
</comment>
<evidence type="ECO:0000313" key="8">
    <source>
        <dbReference type="Proteomes" id="UP001293593"/>
    </source>
</evidence>
<dbReference type="GO" id="GO:0016757">
    <property type="term" value="F:glycosyltransferase activity"/>
    <property type="evidence" value="ECO:0007669"/>
    <property type="project" value="UniProtKB-KW"/>
</dbReference>
<dbReference type="AlphaFoldDB" id="A0AAE1M9T9"/>
<gene>
    <name evidence="7" type="ORF">QN277_007302</name>
</gene>
<keyword evidence="5" id="KW-0119">Carbohydrate metabolism</keyword>
<evidence type="ECO:0000256" key="2">
    <source>
        <dbReference type="ARBA" id="ARBA00022676"/>
    </source>
</evidence>
<keyword evidence="2" id="KW-0328">Glycosyltransferase</keyword>
<evidence type="ECO:0000256" key="1">
    <source>
        <dbReference type="ARBA" id="ARBA00007737"/>
    </source>
</evidence>